<evidence type="ECO:0000313" key="4">
    <source>
        <dbReference type="Proteomes" id="UP000267250"/>
    </source>
</evidence>
<feature type="transmembrane region" description="Helical" evidence="2">
    <location>
        <begin position="174"/>
        <end position="193"/>
    </location>
</feature>
<dbReference type="GO" id="GO:0005886">
    <property type="term" value="C:plasma membrane"/>
    <property type="evidence" value="ECO:0007669"/>
    <property type="project" value="UniProtKB-SubCell"/>
</dbReference>
<feature type="transmembrane region" description="Helical" evidence="2">
    <location>
        <begin position="57"/>
        <end position="76"/>
    </location>
</feature>
<feature type="transmembrane region" description="Helical" evidence="2">
    <location>
        <begin position="260"/>
        <end position="280"/>
    </location>
</feature>
<keyword evidence="2" id="KW-1133">Transmembrane helix</keyword>
<name>A0A3Q9HRS5_9FIRM</name>
<dbReference type="InterPro" id="IPR011701">
    <property type="entry name" value="MFS"/>
</dbReference>
<feature type="transmembrane region" description="Helical" evidence="2">
    <location>
        <begin position="30"/>
        <end position="51"/>
    </location>
</feature>
<feature type="transmembrane region" description="Helical" evidence="2">
    <location>
        <begin position="347"/>
        <end position="364"/>
    </location>
</feature>
<feature type="transmembrane region" description="Helical" evidence="2">
    <location>
        <begin position="88"/>
        <end position="105"/>
    </location>
</feature>
<organism evidence="3 4">
    <name type="scientific">Anoxybacter fermentans</name>
    <dbReference type="NCBI Taxonomy" id="1323375"/>
    <lineage>
        <taxon>Bacteria</taxon>
        <taxon>Bacillati</taxon>
        <taxon>Bacillota</taxon>
        <taxon>Clostridia</taxon>
        <taxon>Halanaerobiales</taxon>
        <taxon>Anoxybacter</taxon>
    </lineage>
</organism>
<protein>
    <recommendedName>
        <fullName evidence="5">Major facilitator superfamily (MFS) profile domain-containing protein</fullName>
    </recommendedName>
</protein>
<feature type="transmembrane region" description="Helical" evidence="2">
    <location>
        <begin position="376"/>
        <end position="396"/>
    </location>
</feature>
<dbReference type="AlphaFoldDB" id="A0A3Q9HRS5"/>
<evidence type="ECO:0000256" key="1">
    <source>
        <dbReference type="ARBA" id="ARBA00004651"/>
    </source>
</evidence>
<dbReference type="PANTHER" id="PTHR23526">
    <property type="entry name" value="INTEGRAL MEMBRANE TRANSPORT PROTEIN-RELATED"/>
    <property type="match status" value="1"/>
</dbReference>
<proteinExistence type="predicted"/>
<keyword evidence="4" id="KW-1185">Reference proteome</keyword>
<dbReference type="Pfam" id="PF07690">
    <property type="entry name" value="MFS_1"/>
    <property type="match status" value="1"/>
</dbReference>
<feature type="transmembrane region" description="Helical" evidence="2">
    <location>
        <begin position="111"/>
        <end position="134"/>
    </location>
</feature>
<dbReference type="EMBL" id="CP016379">
    <property type="protein sequence ID" value="AZR73831.1"/>
    <property type="molecule type" value="Genomic_DNA"/>
</dbReference>
<dbReference type="Gene3D" id="1.20.1250.20">
    <property type="entry name" value="MFS general substrate transporter like domains"/>
    <property type="match status" value="2"/>
</dbReference>
<feature type="transmembrane region" description="Helical" evidence="2">
    <location>
        <begin position="226"/>
        <end position="248"/>
    </location>
</feature>
<dbReference type="InterPro" id="IPR036259">
    <property type="entry name" value="MFS_trans_sf"/>
</dbReference>
<comment type="subcellular location">
    <subcellularLocation>
        <location evidence="1">Cell membrane</location>
        <topology evidence="1">Multi-pass membrane protein</topology>
    </subcellularLocation>
</comment>
<gene>
    <name evidence="3" type="ORF">BBF96_10795</name>
</gene>
<feature type="transmembrane region" description="Helical" evidence="2">
    <location>
        <begin position="146"/>
        <end position="168"/>
    </location>
</feature>
<sequence>MFQLFSRLFPYYWKLDADVRHNLWVDSLSAAFFGLLAGAVYPFVSIIAIRLGATDQMIGLLSTAPFFGQMFAIYWGYRSARSVRKVPIIFWSWLISRLLILPLAFTKSPIVFVILVVFHNIIATIAIPAYNGLLKKIYPDRYRGRLMGLVKFLLGLTHVSATYLAGWWIDHLEFKSLFLLAGLAGVISSMIFLSIDEKQRESKVVENQPRAFSIGKIFDIFSRDRAMVWCILGFSIFGFGNLFAYPAYPIYQVKVLKLTSSQIALLSIFNLPVWFLTYPLWGWVHDRTRSMVNIYIGIILYGFTPLIYFFSKSYWMLILASCLQGAAGASQDVGYINQMIKMGGDDVDHYMGIYGTFLGIRGILSPILGSFMISKIGYQGVFLLAALMIFSGLIPMSKVERKMDKIKVNDFTAKS</sequence>
<feature type="transmembrane region" description="Helical" evidence="2">
    <location>
        <begin position="292"/>
        <end position="310"/>
    </location>
</feature>
<dbReference type="Proteomes" id="UP000267250">
    <property type="component" value="Chromosome"/>
</dbReference>
<dbReference type="GO" id="GO:0022857">
    <property type="term" value="F:transmembrane transporter activity"/>
    <property type="evidence" value="ECO:0007669"/>
    <property type="project" value="InterPro"/>
</dbReference>
<evidence type="ECO:0000256" key="2">
    <source>
        <dbReference type="SAM" id="Phobius"/>
    </source>
</evidence>
<evidence type="ECO:0008006" key="5">
    <source>
        <dbReference type="Google" id="ProtNLM"/>
    </source>
</evidence>
<keyword evidence="2" id="KW-0812">Transmembrane</keyword>
<dbReference type="KEGG" id="aft:BBF96_10795"/>
<evidence type="ECO:0000313" key="3">
    <source>
        <dbReference type="EMBL" id="AZR73831.1"/>
    </source>
</evidence>
<dbReference type="PANTHER" id="PTHR23526:SF2">
    <property type="entry name" value="MAJOR FACILITATOR SUPERFAMILY (MFS) PROFILE DOMAIN-CONTAINING PROTEIN"/>
    <property type="match status" value="1"/>
</dbReference>
<dbReference type="InterPro" id="IPR052528">
    <property type="entry name" value="Sugar_transport-like"/>
</dbReference>
<dbReference type="RefSeq" id="WP_164731021.1">
    <property type="nucleotide sequence ID" value="NZ_CP016379.1"/>
</dbReference>
<accession>A0A3Q9HRS5</accession>
<keyword evidence="2" id="KW-0472">Membrane</keyword>
<dbReference type="SUPFAM" id="SSF103473">
    <property type="entry name" value="MFS general substrate transporter"/>
    <property type="match status" value="1"/>
</dbReference>
<reference evidence="3 4" key="1">
    <citation type="submission" date="2016-07" db="EMBL/GenBank/DDBJ databases">
        <title>Genome and transcriptome analysis of iron-reducing fermentative bacteria Anoxybacter fermentans.</title>
        <authorList>
            <person name="Zeng X."/>
            <person name="Shao Z."/>
        </authorList>
    </citation>
    <scope>NUCLEOTIDE SEQUENCE [LARGE SCALE GENOMIC DNA]</scope>
    <source>
        <strain evidence="3 4">DY22613</strain>
    </source>
</reference>